<dbReference type="Gene3D" id="1.10.260.40">
    <property type="entry name" value="lambda repressor-like DNA-binding domains"/>
    <property type="match status" value="1"/>
</dbReference>
<dbReference type="EMBL" id="PSYR01000002">
    <property type="protein sequence ID" value="RCN55775.1"/>
    <property type="molecule type" value="Genomic_DNA"/>
</dbReference>
<sequence length="63" mass="7299">MRTKDAIKQFRTAVALARALGCTPQAIYQWGERVPKLRAYQIELLTKGQLKVDNTQERSERHD</sequence>
<dbReference type="SUPFAM" id="SSF47413">
    <property type="entry name" value="lambda repressor-like DNA-binding domains"/>
    <property type="match status" value="1"/>
</dbReference>
<proteinExistence type="predicted"/>
<comment type="caution">
    <text evidence="1">The sequence shown here is derived from an EMBL/GenBank/DDBJ whole genome shotgun (WGS) entry which is preliminary data.</text>
</comment>
<reference evidence="1 2" key="1">
    <citation type="submission" date="2018-02" db="EMBL/GenBank/DDBJ databases">
        <title>Insights into the biology of acidophilic members of the Acidiferrobacteraceae family derived from comparative genomic analyses.</title>
        <authorList>
            <person name="Issotta F."/>
            <person name="Thyssen C."/>
            <person name="Mena C."/>
            <person name="Moya A."/>
            <person name="Bellenberg S."/>
            <person name="Sproer C."/>
            <person name="Covarrubias P.C."/>
            <person name="Sand W."/>
            <person name="Quatrini R."/>
            <person name="Vera M."/>
        </authorList>
    </citation>
    <scope>NUCLEOTIDE SEQUENCE [LARGE SCALE GENOMIC DNA]</scope>
    <source>
        <strain evidence="2">m-1</strain>
    </source>
</reference>
<dbReference type="AlphaFoldDB" id="A0A368HBF9"/>
<accession>A0A368HBF9</accession>
<evidence type="ECO:0000313" key="2">
    <source>
        <dbReference type="Proteomes" id="UP000253250"/>
    </source>
</evidence>
<name>A0A368HBF9_9GAMM</name>
<dbReference type="InterPro" id="IPR010982">
    <property type="entry name" value="Lambda_DNA-bd_dom_sf"/>
</dbReference>
<protein>
    <submittedName>
        <fullName evidence="1">Cro/Cl family transcriptional regulator</fullName>
    </submittedName>
</protein>
<dbReference type="Pfam" id="PF14549">
    <property type="entry name" value="P22_Cro"/>
    <property type="match status" value="1"/>
</dbReference>
<organism evidence="1 2">
    <name type="scientific">Acidiferrobacter thiooxydans</name>
    <dbReference type="NCBI Taxonomy" id="163359"/>
    <lineage>
        <taxon>Bacteria</taxon>
        <taxon>Pseudomonadati</taxon>
        <taxon>Pseudomonadota</taxon>
        <taxon>Gammaproteobacteria</taxon>
        <taxon>Acidiferrobacterales</taxon>
        <taxon>Acidiferrobacteraceae</taxon>
        <taxon>Acidiferrobacter</taxon>
    </lineage>
</organism>
<evidence type="ECO:0000313" key="1">
    <source>
        <dbReference type="EMBL" id="RCN55775.1"/>
    </source>
</evidence>
<gene>
    <name evidence="1" type="ORF">C4900_07595</name>
</gene>
<dbReference type="OrthoDB" id="6693632at2"/>
<dbReference type="GO" id="GO:0003677">
    <property type="term" value="F:DNA binding"/>
    <property type="evidence" value="ECO:0007669"/>
    <property type="project" value="InterPro"/>
</dbReference>
<dbReference type="RefSeq" id="WP_083996397.1">
    <property type="nucleotide sequence ID" value="NZ_CP080624.1"/>
</dbReference>
<keyword evidence="2" id="KW-1185">Reference proteome</keyword>
<dbReference type="Proteomes" id="UP000253250">
    <property type="component" value="Unassembled WGS sequence"/>
</dbReference>